<dbReference type="AlphaFoldDB" id="A0A849VK47"/>
<dbReference type="Pfam" id="PF13302">
    <property type="entry name" value="Acetyltransf_3"/>
    <property type="match status" value="1"/>
</dbReference>
<feature type="domain" description="N-acetyltransferase" evidence="1">
    <location>
        <begin position="10"/>
        <end position="171"/>
    </location>
</feature>
<accession>A0A849VK47</accession>
<name>A0A849VK47_9GAMM</name>
<gene>
    <name evidence="2" type="ORF">HG263_16670</name>
</gene>
<dbReference type="InterPro" id="IPR051531">
    <property type="entry name" value="N-acetyltransferase"/>
</dbReference>
<dbReference type="RefSeq" id="WP_171627223.1">
    <property type="nucleotide sequence ID" value="NZ_JABBPG010000008.1"/>
</dbReference>
<organism evidence="2 3">
    <name type="scientific">Pseudoalteromonas caenipelagi</name>
    <dbReference type="NCBI Taxonomy" id="2726988"/>
    <lineage>
        <taxon>Bacteria</taxon>
        <taxon>Pseudomonadati</taxon>
        <taxon>Pseudomonadota</taxon>
        <taxon>Gammaproteobacteria</taxon>
        <taxon>Alteromonadales</taxon>
        <taxon>Pseudoalteromonadaceae</taxon>
        <taxon>Pseudoalteromonas</taxon>
    </lineage>
</organism>
<dbReference type="Gene3D" id="3.40.630.30">
    <property type="match status" value="1"/>
</dbReference>
<dbReference type="PROSITE" id="PS51186">
    <property type="entry name" value="GNAT"/>
    <property type="match status" value="1"/>
</dbReference>
<sequence>MQAIINTERLVLRPFKQSDAKRVAQLAGDKRISEMTKNIPYPYSEDMAIEWIATHPAQFASGHSVVYAITTIECDDVIGTLGFVDINEGVGTLGYWLGVDFWGQGFAPEAVKGLVHYYQNEKGLKGLEATHFVENSRSRAVIEKLGLQYVEDTQIEVRGEQRTISVHRVRF</sequence>
<evidence type="ECO:0000259" key="1">
    <source>
        <dbReference type="PROSITE" id="PS51186"/>
    </source>
</evidence>
<keyword evidence="3" id="KW-1185">Reference proteome</keyword>
<dbReference type="InterPro" id="IPR000182">
    <property type="entry name" value="GNAT_dom"/>
</dbReference>
<dbReference type="Proteomes" id="UP000586305">
    <property type="component" value="Unassembled WGS sequence"/>
</dbReference>
<dbReference type="EMBL" id="JABBPG010000008">
    <property type="protein sequence ID" value="NOU52164.1"/>
    <property type="molecule type" value="Genomic_DNA"/>
</dbReference>
<evidence type="ECO:0000313" key="3">
    <source>
        <dbReference type="Proteomes" id="UP000586305"/>
    </source>
</evidence>
<keyword evidence="2" id="KW-0808">Transferase</keyword>
<reference evidence="2 3" key="1">
    <citation type="submission" date="2020-04" db="EMBL/GenBank/DDBJ databases">
        <title>Pseudoalteromonas caenipelagi sp. nov., isolated from a tidal flat.</title>
        <authorList>
            <person name="Park S."/>
            <person name="Yoon J.-H."/>
        </authorList>
    </citation>
    <scope>NUCLEOTIDE SEQUENCE [LARGE SCALE GENOMIC DNA]</scope>
    <source>
        <strain evidence="2 3">JBTF-M23</strain>
    </source>
</reference>
<evidence type="ECO:0000313" key="2">
    <source>
        <dbReference type="EMBL" id="NOU52164.1"/>
    </source>
</evidence>
<comment type="caution">
    <text evidence="2">The sequence shown here is derived from an EMBL/GenBank/DDBJ whole genome shotgun (WGS) entry which is preliminary data.</text>
</comment>
<dbReference type="PANTHER" id="PTHR43792">
    <property type="entry name" value="GNAT FAMILY, PUTATIVE (AFU_ORTHOLOGUE AFUA_3G00765)-RELATED-RELATED"/>
    <property type="match status" value="1"/>
</dbReference>
<dbReference type="InterPro" id="IPR016181">
    <property type="entry name" value="Acyl_CoA_acyltransferase"/>
</dbReference>
<protein>
    <submittedName>
        <fullName evidence="2">GNAT family N-acetyltransferase</fullName>
    </submittedName>
</protein>
<dbReference type="SUPFAM" id="SSF55729">
    <property type="entry name" value="Acyl-CoA N-acyltransferases (Nat)"/>
    <property type="match status" value="1"/>
</dbReference>
<dbReference type="GO" id="GO:0016747">
    <property type="term" value="F:acyltransferase activity, transferring groups other than amino-acyl groups"/>
    <property type="evidence" value="ECO:0007669"/>
    <property type="project" value="InterPro"/>
</dbReference>
<proteinExistence type="predicted"/>